<feature type="compositionally biased region" description="Basic and acidic residues" evidence="1">
    <location>
        <begin position="1170"/>
        <end position="1192"/>
    </location>
</feature>
<name>A0A921ZNJ3_MANSE</name>
<feature type="compositionally biased region" description="Basic and acidic residues" evidence="1">
    <location>
        <begin position="1083"/>
        <end position="1116"/>
    </location>
</feature>
<evidence type="ECO:0000256" key="1">
    <source>
        <dbReference type="SAM" id="MobiDB-lite"/>
    </source>
</evidence>
<evidence type="ECO:0000313" key="2">
    <source>
        <dbReference type="EMBL" id="KAG6461337.1"/>
    </source>
</evidence>
<feature type="compositionally biased region" description="Polar residues" evidence="1">
    <location>
        <begin position="186"/>
        <end position="219"/>
    </location>
</feature>
<feature type="compositionally biased region" description="Basic and acidic residues" evidence="1">
    <location>
        <begin position="680"/>
        <end position="692"/>
    </location>
</feature>
<reference evidence="2" key="2">
    <citation type="submission" date="2020-12" db="EMBL/GenBank/DDBJ databases">
        <authorList>
            <person name="Kanost M."/>
        </authorList>
    </citation>
    <scope>NUCLEOTIDE SEQUENCE</scope>
</reference>
<feature type="compositionally biased region" description="Polar residues" evidence="1">
    <location>
        <begin position="145"/>
        <end position="172"/>
    </location>
</feature>
<feature type="region of interest" description="Disordered" evidence="1">
    <location>
        <begin position="1446"/>
        <end position="1470"/>
    </location>
</feature>
<feature type="compositionally biased region" description="Basic and acidic residues" evidence="1">
    <location>
        <begin position="304"/>
        <end position="323"/>
    </location>
</feature>
<protein>
    <submittedName>
        <fullName evidence="2">Uncharacterized protein</fullName>
    </submittedName>
</protein>
<organism evidence="2 3">
    <name type="scientific">Manduca sexta</name>
    <name type="common">Tobacco hawkmoth</name>
    <name type="synonym">Tobacco hornworm</name>
    <dbReference type="NCBI Taxonomy" id="7130"/>
    <lineage>
        <taxon>Eukaryota</taxon>
        <taxon>Metazoa</taxon>
        <taxon>Ecdysozoa</taxon>
        <taxon>Arthropoda</taxon>
        <taxon>Hexapoda</taxon>
        <taxon>Insecta</taxon>
        <taxon>Pterygota</taxon>
        <taxon>Neoptera</taxon>
        <taxon>Endopterygota</taxon>
        <taxon>Lepidoptera</taxon>
        <taxon>Glossata</taxon>
        <taxon>Ditrysia</taxon>
        <taxon>Bombycoidea</taxon>
        <taxon>Sphingidae</taxon>
        <taxon>Sphinginae</taxon>
        <taxon>Sphingini</taxon>
        <taxon>Manduca</taxon>
    </lineage>
</organism>
<dbReference type="Proteomes" id="UP000791440">
    <property type="component" value="Unassembled WGS sequence"/>
</dbReference>
<evidence type="ECO:0000313" key="3">
    <source>
        <dbReference type="Proteomes" id="UP000791440"/>
    </source>
</evidence>
<feature type="compositionally biased region" description="Basic and acidic residues" evidence="1">
    <location>
        <begin position="526"/>
        <end position="547"/>
    </location>
</feature>
<feature type="compositionally biased region" description="Basic and acidic residues" evidence="1">
    <location>
        <begin position="1057"/>
        <end position="1075"/>
    </location>
</feature>
<feature type="compositionally biased region" description="Basic and acidic residues" evidence="1">
    <location>
        <begin position="731"/>
        <end position="779"/>
    </location>
</feature>
<comment type="caution">
    <text evidence="2">The sequence shown here is derived from an EMBL/GenBank/DDBJ whole genome shotgun (WGS) entry which is preliminary data.</text>
</comment>
<reference evidence="2" key="1">
    <citation type="journal article" date="2016" name="Insect Biochem. Mol. Biol.">
        <title>Multifaceted biological insights from a draft genome sequence of the tobacco hornworm moth, Manduca sexta.</title>
        <authorList>
            <person name="Kanost M.R."/>
            <person name="Arrese E.L."/>
            <person name="Cao X."/>
            <person name="Chen Y.R."/>
            <person name="Chellapilla S."/>
            <person name="Goldsmith M.R."/>
            <person name="Grosse-Wilde E."/>
            <person name="Heckel D.G."/>
            <person name="Herndon N."/>
            <person name="Jiang H."/>
            <person name="Papanicolaou A."/>
            <person name="Qu J."/>
            <person name="Soulages J.L."/>
            <person name="Vogel H."/>
            <person name="Walters J."/>
            <person name="Waterhouse R.M."/>
            <person name="Ahn S.J."/>
            <person name="Almeida F.C."/>
            <person name="An C."/>
            <person name="Aqrawi P."/>
            <person name="Bretschneider A."/>
            <person name="Bryant W.B."/>
            <person name="Bucks S."/>
            <person name="Chao H."/>
            <person name="Chevignon G."/>
            <person name="Christen J.M."/>
            <person name="Clarke D.F."/>
            <person name="Dittmer N.T."/>
            <person name="Ferguson L.C.F."/>
            <person name="Garavelou S."/>
            <person name="Gordon K.H.J."/>
            <person name="Gunaratna R.T."/>
            <person name="Han Y."/>
            <person name="Hauser F."/>
            <person name="He Y."/>
            <person name="Heidel-Fischer H."/>
            <person name="Hirsh A."/>
            <person name="Hu Y."/>
            <person name="Jiang H."/>
            <person name="Kalra D."/>
            <person name="Klinner C."/>
            <person name="Konig C."/>
            <person name="Kovar C."/>
            <person name="Kroll A.R."/>
            <person name="Kuwar S.S."/>
            <person name="Lee S.L."/>
            <person name="Lehman R."/>
            <person name="Li K."/>
            <person name="Li Z."/>
            <person name="Liang H."/>
            <person name="Lovelace S."/>
            <person name="Lu Z."/>
            <person name="Mansfield J.H."/>
            <person name="McCulloch K.J."/>
            <person name="Mathew T."/>
            <person name="Morton B."/>
            <person name="Muzny D.M."/>
            <person name="Neunemann D."/>
            <person name="Ongeri F."/>
            <person name="Pauchet Y."/>
            <person name="Pu L.L."/>
            <person name="Pyrousis I."/>
            <person name="Rao X.J."/>
            <person name="Redding A."/>
            <person name="Roesel C."/>
            <person name="Sanchez-Gracia A."/>
            <person name="Schaack S."/>
            <person name="Shukla A."/>
            <person name="Tetreau G."/>
            <person name="Wang Y."/>
            <person name="Xiong G.H."/>
            <person name="Traut W."/>
            <person name="Walsh T.K."/>
            <person name="Worley K.C."/>
            <person name="Wu D."/>
            <person name="Wu W."/>
            <person name="Wu Y.Q."/>
            <person name="Zhang X."/>
            <person name="Zou Z."/>
            <person name="Zucker H."/>
            <person name="Briscoe A.D."/>
            <person name="Burmester T."/>
            <person name="Clem R.J."/>
            <person name="Feyereisen R."/>
            <person name="Grimmelikhuijzen C.J.P."/>
            <person name="Hamodrakas S.J."/>
            <person name="Hansson B.S."/>
            <person name="Huguet E."/>
            <person name="Jermiin L.S."/>
            <person name="Lan Q."/>
            <person name="Lehman H.K."/>
            <person name="Lorenzen M."/>
            <person name="Merzendorfer H."/>
            <person name="Michalopoulos I."/>
            <person name="Morton D.B."/>
            <person name="Muthukrishnan S."/>
            <person name="Oakeshott J.G."/>
            <person name="Palmer W."/>
            <person name="Park Y."/>
            <person name="Passarelli A.L."/>
            <person name="Rozas J."/>
            <person name="Schwartz L.M."/>
            <person name="Smith W."/>
            <person name="Southgate A."/>
            <person name="Vilcinskas A."/>
            <person name="Vogt R."/>
            <person name="Wang P."/>
            <person name="Werren J."/>
            <person name="Yu X.Q."/>
            <person name="Zhou J.J."/>
            <person name="Brown S.J."/>
            <person name="Scherer S.E."/>
            <person name="Richards S."/>
            <person name="Blissard G.W."/>
        </authorList>
    </citation>
    <scope>NUCLEOTIDE SEQUENCE</scope>
</reference>
<sequence>MLIKIQGLPFKTKYQDVKLLVRSECTITDFKLDNLVVDSDGTKKVLVTVGNEAEAFCLIKCLNGYRMSNCVLGVEAISTPKATEVHQPQNTYEQRPGQKYPPQTRNDYPNQMANDYNRGPPNYGQSSHNVGPQRPVEPMGGRNEGWNSGTPSSNQWSHNPTNNSQGSQNTGFPGTPIYPQHPSVPQRMNNSSYAANRPQQSPNYGYTPKSNMPDSGNTHSRQDMRNIEAPSTHNAAAGSRYPASFHQDKPITIMKDNFQGPTMYQMGSNPGSYPGATRGTPAIWNQGQEPKSQVYPKSNPLPYEKYEDDRRHSQLDKRSDGKIPQDGVRVAVYKDYEKSRQFSPGRRVAPRNTSPSMKKRGPSPPASSHREMLARRLASPERKISPMGAAMSGRISPPIRNMSPPGRRVSPSGRWVSARPTSPHGRRPSPSGRRPSPSGRRPSPSGRRPSPSARRPSPSGRRPSPMGGRVLTPRMASPSGRRMSPSGRRVSPGRRPQSLERRPGSGRRMSPQRAGRHVSPPGRRGSPSERRMSPGDRRMLDRRESPRRLATQKRGSPGRRLDSPPPGSGAGARQVSRYSPRRHHDDKIVDPKMDMDVAKGKQVRPAYESQASSQAMYSGGYRQSLKENVGYPMSGARQPEQRMSPWHQERDKNTYPPMKKEDDRRDINEKRHSRQSRSPVHRDRSPIRDHYRTNSPVSRSPRRSWALEKRPYGRSPEATEAPPPPIWPGKNSREDDTYKNKFSSHEDVPKHPTVWERPPMKLEDPKRDESRRSGEDKARGRGAFDPNQREPKFNPRHDFEDGRKEEYQRQRDMARRSAERRDYREGHPKMHEESRYDDYRRLRSPGRDEPKKPEFHKEFDKDFEDIYKRAQEFRKKAEQLRRSGDSRRDDHDDERREPHREEKYDRRRDNSPHRHADMDRHEREPDRRYEDPKYKERDPRDREPEWKLVDKMKKYPLMPHVKAKREKAADELLEKIMHKYKQIADLNEDQKKRVAEELKLGLSRMFTDMFGDTDVSFIEIVIKYQAKVSAKQEEAMVREVLETRRLVKDGALFSAVRHEEERRPRWSPAKEEVQWDLRGGPNETREMDRHKYDKFDHHPKEQRPKFIHKREDDKPMRNPTAPKPKYESGSKLKYEAPPKLKYESAPKLKYETAPRSKYETAQKIVYESGPKLKYDALPKQKYEAPPKPKYDHPTTSVPNMKPKEEVKPKPITPVKPKVKMVPKVSPKSAENKEQQQKNVEAKQGAVEETPMEDTIDASAPGGYYELSPLMARMLDMELQDIMIKVWQELPDNPLTDAEKLVVNKLRNEAGDDLRNAFGLSASQRLLNVYNVMYIKMIFTANPDGQELALFLVKNGISNFKWNNVKPLCFVAVVQNVNDFDRLCATQNYTIGNVKVTIAPLYQFTKCPQRLRTSYNISSTKSAHSGTFKVEASKQSDQPSVVAEAKLAEGTNTNEETKTDNKPVPTKIVEKPTNIKESAKAETIAVKNTAKVETVKEKPKETVKPPTSVNATKNAGKQIIKKEEKKPDTKKEPVKKAVSKKPKALCTNLLQDGNDYDELNDDEIMALVSQGIILDECSGSDID</sequence>
<keyword evidence="3" id="KW-1185">Reference proteome</keyword>
<feature type="region of interest" description="Disordered" evidence="1">
    <location>
        <begin position="1057"/>
        <end position="1257"/>
    </location>
</feature>
<feature type="region of interest" description="Disordered" evidence="1">
    <location>
        <begin position="84"/>
        <end position="222"/>
    </location>
</feature>
<feature type="compositionally biased region" description="Basic and acidic residues" evidence="1">
    <location>
        <begin position="368"/>
        <end position="384"/>
    </location>
</feature>
<feature type="compositionally biased region" description="Basic and acidic residues" evidence="1">
    <location>
        <begin position="1519"/>
        <end position="1534"/>
    </location>
</feature>
<feature type="region of interest" description="Disordered" evidence="1">
    <location>
        <begin position="267"/>
        <end position="942"/>
    </location>
</feature>
<feature type="compositionally biased region" description="Polar residues" evidence="1">
    <location>
        <begin position="101"/>
        <end position="114"/>
    </location>
</feature>
<feature type="compositionally biased region" description="Basic and acidic residues" evidence="1">
    <location>
        <begin position="583"/>
        <end position="599"/>
    </location>
</feature>
<feature type="compositionally biased region" description="Basic and acidic residues" evidence="1">
    <location>
        <begin position="787"/>
        <end position="942"/>
    </location>
</feature>
<feature type="region of interest" description="Disordered" evidence="1">
    <location>
        <begin position="1495"/>
        <end position="1540"/>
    </location>
</feature>
<dbReference type="EMBL" id="JH668737">
    <property type="protein sequence ID" value="KAG6461337.1"/>
    <property type="molecule type" value="Genomic_DNA"/>
</dbReference>
<feature type="compositionally biased region" description="Basic and acidic residues" evidence="1">
    <location>
        <begin position="1124"/>
        <end position="1160"/>
    </location>
</feature>
<gene>
    <name evidence="2" type="ORF">O3G_MSEX012565</name>
</gene>
<feature type="compositionally biased region" description="Basic and acidic residues" evidence="1">
    <location>
        <begin position="647"/>
        <end position="670"/>
    </location>
</feature>
<accession>A0A921ZNJ3</accession>
<feature type="compositionally biased region" description="Low complexity" evidence="1">
    <location>
        <begin position="419"/>
        <end position="496"/>
    </location>
</feature>
<feature type="compositionally biased region" description="Low complexity" evidence="1">
    <location>
        <begin position="1212"/>
        <end position="1227"/>
    </location>
</feature>
<proteinExistence type="predicted"/>